<keyword evidence="2" id="KW-0479">Metal-binding</keyword>
<dbReference type="InterPro" id="IPR006620">
    <property type="entry name" value="Pro_4_hyd_alph"/>
</dbReference>
<keyword evidence="8" id="KW-1185">Reference proteome</keyword>
<dbReference type="SMART" id="SM00702">
    <property type="entry name" value="P4Hc"/>
    <property type="match status" value="1"/>
</dbReference>
<organism evidence="7 8">
    <name type="scientific">Aphanomyces euteiches</name>
    <dbReference type="NCBI Taxonomy" id="100861"/>
    <lineage>
        <taxon>Eukaryota</taxon>
        <taxon>Sar</taxon>
        <taxon>Stramenopiles</taxon>
        <taxon>Oomycota</taxon>
        <taxon>Saprolegniomycetes</taxon>
        <taxon>Saprolegniales</taxon>
        <taxon>Verrucalvaceae</taxon>
        <taxon>Aphanomyces</taxon>
    </lineage>
</organism>
<sequence>MEKTTRRSPRLVALARALCHVASAYLFYSAFVWGSIEFYPFGEELLATPPLPPRQMPQACSLTFQLESSTLQSIQDAQPARPNQIFLMGNGQNEGMWISWSDSPQTTSQLSSCPTALATFGAKHLGAEGLDLENPTLFDQMGKPLATWSEVSNAGHVHVLLRQEVWVWPGIHVGHEWVVDGIHMKTLSMSPKAILVSDFLSAEECNDLIAAGKELLSPSPTVGKINLYALQRYRTSSTAFYGHMPLPQSVKTRGAALARLPSRDYVENIQLVRYEAGQMYKAHHDYFHHVDVTADLNHPAGSSFSHWISWVQQQHVVSPSHPLYPDFTSEFELALAQILLQPNSNANDKLWAHLGPDWYTWTASHVAAKSEYIISSMMAAFQATTPVPMLRLIRQRWEEAVHIQEAVFTRDTMEKYIEPNRHCTLFLYLNDVEQGGETVFPLHPGSNPNITREGMPECSRGLAVRPQRGNGVLFYSKLPSGENDHLSLHGGCPPIEGHTKWGSNVFMWNVPADIGYRMWKFW</sequence>
<dbReference type="PANTHER" id="PTHR10869:SF226">
    <property type="entry name" value="PROLYL 4-HYDROXYLASE ALPHA SUBUNIT DOMAIN-CONTAINING PROTEIN"/>
    <property type="match status" value="1"/>
</dbReference>
<feature type="domain" description="Prolyl 4-hydroxylase alpha subunit" evidence="6">
    <location>
        <begin position="191"/>
        <end position="508"/>
    </location>
</feature>
<dbReference type="GO" id="GO:0005783">
    <property type="term" value="C:endoplasmic reticulum"/>
    <property type="evidence" value="ECO:0007669"/>
    <property type="project" value="TreeGrafter"/>
</dbReference>
<keyword evidence="5" id="KW-0408">Iron</keyword>
<dbReference type="Gene3D" id="2.60.120.620">
    <property type="entry name" value="q2cbj1_9rhob like domain"/>
    <property type="match status" value="2"/>
</dbReference>
<dbReference type="AlphaFoldDB" id="A0A6G0XGZ0"/>
<dbReference type="Pfam" id="PF13640">
    <property type="entry name" value="2OG-FeII_Oxy_3"/>
    <property type="match status" value="1"/>
</dbReference>
<dbReference type="VEuPathDB" id="FungiDB:AeMF1_016176"/>
<evidence type="ECO:0000256" key="3">
    <source>
        <dbReference type="ARBA" id="ARBA00022964"/>
    </source>
</evidence>
<accession>A0A6G0XGZ0</accession>
<dbReference type="PANTHER" id="PTHR10869">
    <property type="entry name" value="PROLYL 4-HYDROXYLASE ALPHA SUBUNIT"/>
    <property type="match status" value="1"/>
</dbReference>
<name>A0A6G0XGZ0_9STRA</name>
<evidence type="ECO:0000313" key="7">
    <source>
        <dbReference type="EMBL" id="KAF0739398.1"/>
    </source>
</evidence>
<evidence type="ECO:0000256" key="1">
    <source>
        <dbReference type="ARBA" id="ARBA00001961"/>
    </source>
</evidence>
<dbReference type="GO" id="GO:0005506">
    <property type="term" value="F:iron ion binding"/>
    <property type="evidence" value="ECO:0007669"/>
    <property type="project" value="InterPro"/>
</dbReference>
<dbReference type="EMBL" id="VJMJ01000064">
    <property type="protein sequence ID" value="KAF0739398.1"/>
    <property type="molecule type" value="Genomic_DNA"/>
</dbReference>
<evidence type="ECO:0000256" key="2">
    <source>
        <dbReference type="ARBA" id="ARBA00022723"/>
    </source>
</evidence>
<dbReference type="GO" id="GO:0004656">
    <property type="term" value="F:procollagen-proline 4-dioxygenase activity"/>
    <property type="evidence" value="ECO:0007669"/>
    <property type="project" value="TreeGrafter"/>
</dbReference>
<evidence type="ECO:0000313" key="8">
    <source>
        <dbReference type="Proteomes" id="UP000481153"/>
    </source>
</evidence>
<keyword evidence="4" id="KW-0560">Oxidoreductase</keyword>
<reference evidence="7 8" key="1">
    <citation type="submission" date="2019-07" db="EMBL/GenBank/DDBJ databases">
        <title>Genomics analysis of Aphanomyces spp. identifies a new class of oomycete effector associated with host adaptation.</title>
        <authorList>
            <person name="Gaulin E."/>
        </authorList>
    </citation>
    <scope>NUCLEOTIDE SEQUENCE [LARGE SCALE GENOMIC DNA]</scope>
    <source>
        <strain evidence="7 8">ATCC 201684</strain>
    </source>
</reference>
<protein>
    <recommendedName>
        <fullName evidence="6">Prolyl 4-hydroxylase alpha subunit domain-containing protein</fullName>
    </recommendedName>
</protein>
<keyword evidence="3" id="KW-0223">Dioxygenase</keyword>
<evidence type="ECO:0000256" key="5">
    <source>
        <dbReference type="ARBA" id="ARBA00023004"/>
    </source>
</evidence>
<dbReference type="InterPro" id="IPR044862">
    <property type="entry name" value="Pro_4_hyd_alph_FE2OG_OXY"/>
</dbReference>
<comment type="cofactor">
    <cofactor evidence="1">
        <name>L-ascorbate</name>
        <dbReference type="ChEBI" id="CHEBI:38290"/>
    </cofactor>
</comment>
<gene>
    <name evidence="7" type="ORF">Ae201684_004967</name>
</gene>
<evidence type="ECO:0000259" key="6">
    <source>
        <dbReference type="SMART" id="SM00702"/>
    </source>
</evidence>
<dbReference type="InterPro" id="IPR045054">
    <property type="entry name" value="P4HA-like"/>
</dbReference>
<dbReference type="GO" id="GO:0031418">
    <property type="term" value="F:L-ascorbic acid binding"/>
    <property type="evidence" value="ECO:0007669"/>
    <property type="project" value="InterPro"/>
</dbReference>
<dbReference type="Proteomes" id="UP000481153">
    <property type="component" value="Unassembled WGS sequence"/>
</dbReference>
<proteinExistence type="predicted"/>
<comment type="caution">
    <text evidence="7">The sequence shown here is derived from an EMBL/GenBank/DDBJ whole genome shotgun (WGS) entry which is preliminary data.</text>
</comment>
<evidence type="ECO:0000256" key="4">
    <source>
        <dbReference type="ARBA" id="ARBA00023002"/>
    </source>
</evidence>